<evidence type="ECO:0000256" key="2">
    <source>
        <dbReference type="ARBA" id="ARBA00022448"/>
    </source>
</evidence>
<keyword evidence="7 8" id="KW-0472">Membrane</keyword>
<evidence type="ECO:0000313" key="9">
    <source>
        <dbReference type="EMBL" id="USR79267.1"/>
    </source>
</evidence>
<feature type="transmembrane region" description="Helical" evidence="8">
    <location>
        <begin position="92"/>
        <end position="117"/>
    </location>
</feature>
<dbReference type="EMBL" id="CP099547">
    <property type="protein sequence ID" value="USR79267.1"/>
    <property type="molecule type" value="Genomic_DNA"/>
</dbReference>
<evidence type="ECO:0000313" key="10">
    <source>
        <dbReference type="Proteomes" id="UP001056109"/>
    </source>
</evidence>
<evidence type="ECO:0000256" key="8">
    <source>
        <dbReference type="SAM" id="Phobius"/>
    </source>
</evidence>
<feature type="transmembrane region" description="Helical" evidence="8">
    <location>
        <begin position="243"/>
        <end position="265"/>
    </location>
</feature>
<protein>
    <recommendedName>
        <fullName evidence="11">Potassium uptake protein, TrkH family</fullName>
    </recommendedName>
</protein>
<keyword evidence="2" id="KW-0813">Transport</keyword>
<comment type="subcellular location">
    <subcellularLocation>
        <location evidence="1">Cell membrane</location>
        <topology evidence="1">Multi-pass membrane protein</topology>
    </subcellularLocation>
</comment>
<evidence type="ECO:0000256" key="5">
    <source>
        <dbReference type="ARBA" id="ARBA00022989"/>
    </source>
</evidence>
<organism evidence="9 10">
    <name type="scientific">Arcanobacterium pinnipediorum</name>
    <dbReference type="NCBI Taxonomy" id="1503041"/>
    <lineage>
        <taxon>Bacteria</taxon>
        <taxon>Bacillati</taxon>
        <taxon>Actinomycetota</taxon>
        <taxon>Actinomycetes</taxon>
        <taxon>Actinomycetales</taxon>
        <taxon>Actinomycetaceae</taxon>
        <taxon>Arcanobacterium</taxon>
    </lineage>
</organism>
<dbReference type="RefSeq" id="WP_252673141.1">
    <property type="nucleotide sequence ID" value="NZ_CP099547.1"/>
</dbReference>
<gene>
    <name evidence="9" type="ORF">NG665_07775</name>
</gene>
<sequence length="463" mass="49311">MNRLRKMRPTYILISAFIVTLIVGTFLLMLPVSVTGRPPWPYPLETPPFEYGPQFDGGAPFSVAFFTATSATAVTGLAVVDTATYFSPFGQTIIAVLIQLGGIGTMTIVTLVAMVLARRSDMRTRVVASASVSGVGLGNVRRVVSGVVILTVTVETILAFTLLLRYIFLGDSFKTALGKASFHAISAFNNAGFALSTNSLMDFATDPWIILPISIGIIIGGLGFPALLAFYRCGAHWWRWPMTTRLVFVGTISLLLSGWLFFAVAEWNNPNTLGTAKDSAGKILMAFFASITPRTAGFNSIDVGSMTDISRVMTDMLMFIGGGPGGTAGGVKITTAFVIGFVVWSEMRGGRAVNILGLRLPRSAQRQALTVMSLSSIAVMAGTMLIMVQTTANLDQALFESVSAFATVGLSTGITPTLPESSQIVLIVLMIIGRLGPLTIATALALRTTPLTYELPKDRPLIG</sequence>
<evidence type="ECO:0000256" key="6">
    <source>
        <dbReference type="ARBA" id="ARBA00023065"/>
    </source>
</evidence>
<evidence type="ECO:0000256" key="1">
    <source>
        <dbReference type="ARBA" id="ARBA00004651"/>
    </source>
</evidence>
<proteinExistence type="predicted"/>
<keyword evidence="4 8" id="KW-0812">Transmembrane</keyword>
<keyword evidence="10" id="KW-1185">Reference proteome</keyword>
<keyword evidence="5 8" id="KW-1133">Transmembrane helix</keyword>
<keyword evidence="6" id="KW-0406">Ion transport</keyword>
<evidence type="ECO:0008006" key="11">
    <source>
        <dbReference type="Google" id="ProtNLM"/>
    </source>
</evidence>
<feature type="transmembrane region" description="Helical" evidence="8">
    <location>
        <begin position="368"/>
        <end position="388"/>
    </location>
</feature>
<reference evidence="9" key="1">
    <citation type="submission" date="2022-06" db="EMBL/GenBank/DDBJ databases">
        <title>Complete Genome Sequence of Arcanobacterium pinnipediorum strain DSM 28752 isolated from a harbour seal.</title>
        <authorList>
            <person name="Borowiak M."/>
            <person name="Kreitlow A."/>
            <person name="Alssahen M."/>
            <person name="Malorny B."/>
            <person name="Laemmler C."/>
            <person name="Prenger-Berninghoff E."/>
            <person name="Siebert U."/>
            <person name="Ploetz M."/>
            <person name="Abdulmawjood A."/>
        </authorList>
    </citation>
    <scope>NUCLEOTIDE SEQUENCE</scope>
    <source>
        <strain evidence="9">DSM 28752</strain>
    </source>
</reference>
<name>A0ABY5AGR3_9ACTO</name>
<dbReference type="Pfam" id="PF02386">
    <property type="entry name" value="TrkH"/>
    <property type="match status" value="1"/>
</dbReference>
<evidence type="ECO:0000256" key="3">
    <source>
        <dbReference type="ARBA" id="ARBA00022475"/>
    </source>
</evidence>
<dbReference type="PANTHER" id="PTHR32024:SF1">
    <property type="entry name" value="KTR SYSTEM POTASSIUM UPTAKE PROTEIN B"/>
    <property type="match status" value="1"/>
</dbReference>
<feature type="transmembrane region" description="Helical" evidence="8">
    <location>
        <begin position="326"/>
        <end position="347"/>
    </location>
</feature>
<feature type="transmembrane region" description="Helical" evidence="8">
    <location>
        <begin position="208"/>
        <end position="231"/>
    </location>
</feature>
<accession>A0ABY5AGR3</accession>
<feature type="transmembrane region" description="Helical" evidence="8">
    <location>
        <begin position="143"/>
        <end position="164"/>
    </location>
</feature>
<keyword evidence="3" id="KW-1003">Cell membrane</keyword>
<dbReference type="InterPro" id="IPR003445">
    <property type="entry name" value="Cat_transpt"/>
</dbReference>
<evidence type="ECO:0000256" key="7">
    <source>
        <dbReference type="ARBA" id="ARBA00023136"/>
    </source>
</evidence>
<feature type="transmembrane region" description="Helical" evidence="8">
    <location>
        <begin position="12"/>
        <end position="34"/>
    </location>
</feature>
<dbReference type="Proteomes" id="UP001056109">
    <property type="component" value="Chromosome"/>
</dbReference>
<evidence type="ECO:0000256" key="4">
    <source>
        <dbReference type="ARBA" id="ARBA00022692"/>
    </source>
</evidence>
<feature type="transmembrane region" description="Helical" evidence="8">
    <location>
        <begin position="424"/>
        <end position="446"/>
    </location>
</feature>
<dbReference type="PANTHER" id="PTHR32024">
    <property type="entry name" value="TRK SYSTEM POTASSIUM UPTAKE PROTEIN TRKG-RELATED"/>
    <property type="match status" value="1"/>
</dbReference>